<feature type="region of interest" description="Disordered" evidence="1">
    <location>
        <begin position="225"/>
        <end position="347"/>
    </location>
</feature>
<organism evidence="2 3">
    <name type="scientific">Piscirickettsia litoralis</name>
    <dbReference type="NCBI Taxonomy" id="1891921"/>
    <lineage>
        <taxon>Bacteria</taxon>
        <taxon>Pseudomonadati</taxon>
        <taxon>Pseudomonadota</taxon>
        <taxon>Gammaproteobacteria</taxon>
        <taxon>Thiotrichales</taxon>
        <taxon>Piscirickettsiaceae</taxon>
        <taxon>Piscirickettsia</taxon>
    </lineage>
</organism>
<feature type="compositionally biased region" description="Basic and acidic residues" evidence="1">
    <location>
        <begin position="248"/>
        <end position="260"/>
    </location>
</feature>
<feature type="compositionally biased region" description="Polar residues" evidence="1">
    <location>
        <begin position="273"/>
        <end position="286"/>
    </location>
</feature>
<name>A0ABX3A315_9GAMM</name>
<dbReference type="RefSeq" id="WP_069313069.1">
    <property type="nucleotide sequence ID" value="NZ_MDTU01000001.1"/>
</dbReference>
<keyword evidence="3" id="KW-1185">Reference proteome</keyword>
<feature type="compositionally biased region" description="Basic and acidic residues" evidence="1">
    <location>
        <begin position="91"/>
        <end position="116"/>
    </location>
</feature>
<feature type="compositionally biased region" description="Basic and acidic residues" evidence="1">
    <location>
        <begin position="62"/>
        <end position="82"/>
    </location>
</feature>
<gene>
    <name evidence="2" type="ORF">BGC07_10520</name>
</gene>
<evidence type="ECO:0000313" key="3">
    <source>
        <dbReference type="Proteomes" id="UP000094329"/>
    </source>
</evidence>
<feature type="compositionally biased region" description="Low complexity" evidence="1">
    <location>
        <begin position="145"/>
        <end position="161"/>
    </location>
</feature>
<dbReference type="EMBL" id="MDTU01000001">
    <property type="protein sequence ID" value="ODN43271.1"/>
    <property type="molecule type" value="Genomic_DNA"/>
</dbReference>
<feature type="compositionally biased region" description="Basic and acidic residues" evidence="1">
    <location>
        <begin position="301"/>
        <end position="317"/>
    </location>
</feature>
<feature type="compositionally biased region" description="Basic and acidic residues" evidence="1">
    <location>
        <begin position="133"/>
        <end position="142"/>
    </location>
</feature>
<feature type="compositionally biased region" description="Polar residues" evidence="1">
    <location>
        <begin position="325"/>
        <end position="347"/>
    </location>
</feature>
<evidence type="ECO:0000313" key="2">
    <source>
        <dbReference type="EMBL" id="ODN43271.1"/>
    </source>
</evidence>
<dbReference type="Proteomes" id="UP000094329">
    <property type="component" value="Unassembled WGS sequence"/>
</dbReference>
<evidence type="ECO:0000256" key="1">
    <source>
        <dbReference type="SAM" id="MobiDB-lite"/>
    </source>
</evidence>
<feature type="compositionally biased region" description="Basic and acidic residues" evidence="1">
    <location>
        <begin position="178"/>
        <end position="198"/>
    </location>
</feature>
<feature type="region of interest" description="Disordered" evidence="1">
    <location>
        <begin position="62"/>
        <end position="205"/>
    </location>
</feature>
<reference evidence="2 3" key="1">
    <citation type="submission" date="2016-08" db="EMBL/GenBank/DDBJ databases">
        <title>Draft genome sequence of Candidatus Piscirickettsia litoralis, from seawater.</title>
        <authorList>
            <person name="Wan X."/>
            <person name="Lee A.J."/>
            <person name="Hou S."/>
            <person name="Donachie S.P."/>
        </authorList>
    </citation>
    <scope>NUCLEOTIDE SEQUENCE [LARGE SCALE GENOMIC DNA]</scope>
    <source>
        <strain evidence="2 3">Y2</strain>
    </source>
</reference>
<comment type="caution">
    <text evidence="2">The sequence shown here is derived from an EMBL/GenBank/DDBJ whole genome shotgun (WGS) entry which is preliminary data.</text>
</comment>
<proteinExistence type="predicted"/>
<sequence>MAVGSVGAGSGLLAQRLQEQLKQDREQSSELNKAFEADLNVGSVAGDRAARRDELQTRETVVRRVERTEEGSETRLERRNDDVGLQASNSRGREGRESEQLSKSNAERVVLDKQRESVTTSGVTAEGKIGSGVDKRRLEEQKVLQTEVQAQETPQETQQAVRVERRAVESQKQAQTSEARRGEAQERQAEAVSRREVVDEGNAARAEAVREQQNFINNIQAQRREAGSLQAQKLQARRSETGVQDNATEQRIESRQRAAETENLAIIRRRNAQTEARSAQEQSANNEIAGREQRAQTVNLDQRRDSNEVVEQRRQESPDAITRRANATTTGREQATQTLENLTNSNG</sequence>
<accession>A0ABX3A315</accession>
<protein>
    <submittedName>
        <fullName evidence="2">Uncharacterized protein</fullName>
    </submittedName>
</protein>